<feature type="transmembrane region" description="Helical" evidence="1">
    <location>
        <begin position="38"/>
        <end position="55"/>
    </location>
</feature>
<keyword evidence="1" id="KW-1133">Transmembrane helix</keyword>
<keyword evidence="4" id="KW-1185">Reference proteome</keyword>
<dbReference type="EMBL" id="JAUHPX010000003">
    <property type="protein sequence ID" value="MDN4487628.1"/>
    <property type="molecule type" value="Genomic_DNA"/>
</dbReference>
<accession>A0AAW7M4G4</accession>
<dbReference type="AlphaFoldDB" id="A0AAW7M4G4"/>
<comment type="caution">
    <text evidence="3">The sequence shown here is derived from an EMBL/GenBank/DDBJ whole genome shotgun (WGS) entry which is preliminary data.</text>
</comment>
<keyword evidence="1" id="KW-0812">Transmembrane</keyword>
<organism evidence="3 4">
    <name type="scientific">Demequina lignilytica</name>
    <dbReference type="NCBI Taxonomy" id="3051663"/>
    <lineage>
        <taxon>Bacteria</taxon>
        <taxon>Bacillati</taxon>
        <taxon>Actinomycetota</taxon>
        <taxon>Actinomycetes</taxon>
        <taxon>Micrococcales</taxon>
        <taxon>Demequinaceae</taxon>
        <taxon>Demequina</taxon>
    </lineage>
</organism>
<sequence>MAGGTRMARAAGAAALSTLAALTMHVLAGGHAPAAAGVLVPLAVAFAVGVQLAGRPLGRLRLAVLLGASQLAFHAAFSFGGSAAPAAHAHHGAVTLGSVTLAGDAGSMPVAHVAAALVSYAAIRRADSLVRALRRLAALVSRAISARLRLGTPRVTPTGATAVVLAPRPGLSGRLAVRSPATRGPPGIA</sequence>
<name>A0AAW7M4G4_9MICO</name>
<evidence type="ECO:0000313" key="3">
    <source>
        <dbReference type="EMBL" id="MDN4487628.1"/>
    </source>
</evidence>
<evidence type="ECO:0000313" key="4">
    <source>
        <dbReference type="Proteomes" id="UP001172737"/>
    </source>
</evidence>
<proteinExistence type="predicted"/>
<gene>
    <name evidence="3" type="ORF">QQX10_05535</name>
</gene>
<feature type="signal peptide" evidence="2">
    <location>
        <begin position="1"/>
        <end position="28"/>
    </location>
</feature>
<keyword evidence="1" id="KW-0472">Membrane</keyword>
<evidence type="ECO:0000256" key="2">
    <source>
        <dbReference type="SAM" id="SignalP"/>
    </source>
</evidence>
<evidence type="ECO:0008006" key="5">
    <source>
        <dbReference type="Google" id="ProtNLM"/>
    </source>
</evidence>
<feature type="transmembrane region" description="Helical" evidence="1">
    <location>
        <begin position="105"/>
        <end position="123"/>
    </location>
</feature>
<dbReference type="Proteomes" id="UP001172737">
    <property type="component" value="Unassembled WGS sequence"/>
</dbReference>
<feature type="chain" id="PRO_5043353154" description="MFS transporter" evidence="2">
    <location>
        <begin position="29"/>
        <end position="189"/>
    </location>
</feature>
<protein>
    <recommendedName>
        <fullName evidence="5">MFS transporter</fullName>
    </recommendedName>
</protein>
<evidence type="ECO:0000256" key="1">
    <source>
        <dbReference type="SAM" id="Phobius"/>
    </source>
</evidence>
<reference evidence="3" key="1">
    <citation type="submission" date="2023-06" db="EMBL/GenBank/DDBJ databases">
        <title>Sysu t00039.</title>
        <authorList>
            <person name="Gao L."/>
            <person name="Fang B.-Z."/>
            <person name="Li W.-J."/>
        </authorList>
    </citation>
    <scope>NUCLEOTIDE SEQUENCE</scope>
    <source>
        <strain evidence="3">SYSU T00039</strain>
    </source>
</reference>
<keyword evidence="2" id="KW-0732">Signal</keyword>
<dbReference type="RefSeq" id="WP_301118965.1">
    <property type="nucleotide sequence ID" value="NZ_JAUHPX010000003.1"/>
</dbReference>
<feature type="transmembrane region" description="Helical" evidence="1">
    <location>
        <begin position="62"/>
        <end position="85"/>
    </location>
</feature>